<dbReference type="PANTHER" id="PTHR43179">
    <property type="entry name" value="RHAMNOSYLTRANSFERASE WBBL"/>
    <property type="match status" value="1"/>
</dbReference>
<reference evidence="2 3" key="1">
    <citation type="submission" date="2018-03" db="EMBL/GenBank/DDBJ databases">
        <title>The ancient ancestry and fast evolution of plastids.</title>
        <authorList>
            <person name="Moore K.R."/>
            <person name="Magnabosco C."/>
            <person name="Momper L."/>
            <person name="Gold D.A."/>
            <person name="Bosak T."/>
            <person name="Fournier G.P."/>
        </authorList>
    </citation>
    <scope>NUCLEOTIDE SEQUENCE [LARGE SCALE GENOMIC DNA]</scope>
    <source>
        <strain evidence="2 3">CCALA 037</strain>
    </source>
</reference>
<dbReference type="Gene3D" id="3.90.550.10">
    <property type="entry name" value="Spore Coat Polysaccharide Biosynthesis Protein SpsA, Chain A"/>
    <property type="match status" value="1"/>
</dbReference>
<dbReference type="InterPro" id="IPR029044">
    <property type="entry name" value="Nucleotide-diphossugar_trans"/>
</dbReference>
<proteinExistence type="predicted"/>
<evidence type="ECO:0000313" key="3">
    <source>
        <dbReference type="Proteomes" id="UP000238937"/>
    </source>
</evidence>
<dbReference type="InterPro" id="IPR001173">
    <property type="entry name" value="Glyco_trans_2-like"/>
</dbReference>
<dbReference type="PANTHER" id="PTHR43179:SF7">
    <property type="entry name" value="RHAMNOSYLTRANSFERASE WBBL"/>
    <property type="match status" value="1"/>
</dbReference>
<dbReference type="SUPFAM" id="SSF53448">
    <property type="entry name" value="Nucleotide-diphospho-sugar transferases"/>
    <property type="match status" value="1"/>
</dbReference>
<evidence type="ECO:0000313" key="2">
    <source>
        <dbReference type="EMBL" id="PSB58067.1"/>
    </source>
</evidence>
<name>A0A2T1GJS2_9CYAN</name>
<dbReference type="Proteomes" id="UP000238937">
    <property type="component" value="Unassembled WGS sequence"/>
</dbReference>
<keyword evidence="2" id="KW-0808">Transferase</keyword>
<dbReference type="CDD" id="cd04186">
    <property type="entry name" value="GT_2_like_c"/>
    <property type="match status" value="1"/>
</dbReference>
<gene>
    <name evidence="2" type="ORF">C7B77_06095</name>
</gene>
<dbReference type="Pfam" id="PF00535">
    <property type="entry name" value="Glycos_transf_2"/>
    <property type="match status" value="1"/>
</dbReference>
<protein>
    <submittedName>
        <fullName evidence="2">Glycosyl transferase</fullName>
    </submittedName>
</protein>
<sequence>MLPSVDIIIVNWNAGDQLRDCLAAVASSDCQEYKLDKVIVVDNASRDRSLEGLDDLNLPLDIIRNTENKGFGAACNQGASIGRSDYILFLNPDTKVSSDSIDKAVNCIRDTAHQQVGVVSIQLVNSQGEIQRNCARFPTPLNIWCSILGIDKLVVNKSTSYIMNDWNHQNSQPVDHVIGAFYLIRRDIFQALDGFDETFFVYFEDLDLSYRVHKLGWSSYYLADAISFHKGGGTSESIKATRVFYSLRSRMLYGYKHFNPLQANAIALASLSIEFASRMIFSLLRLSPSQAQETLSAYTKLFANIPEIYRAVRQQSIAK</sequence>
<dbReference type="EMBL" id="PVWO01000049">
    <property type="protein sequence ID" value="PSB58067.1"/>
    <property type="molecule type" value="Genomic_DNA"/>
</dbReference>
<dbReference type="AlphaFoldDB" id="A0A2T1GJS2"/>
<accession>A0A2T1GJS2</accession>
<organism evidence="2 3">
    <name type="scientific">Chamaesiphon polymorphus CCALA 037</name>
    <dbReference type="NCBI Taxonomy" id="2107692"/>
    <lineage>
        <taxon>Bacteria</taxon>
        <taxon>Bacillati</taxon>
        <taxon>Cyanobacteriota</taxon>
        <taxon>Cyanophyceae</taxon>
        <taxon>Gomontiellales</taxon>
        <taxon>Chamaesiphonaceae</taxon>
        <taxon>Chamaesiphon</taxon>
    </lineage>
</organism>
<comment type="caution">
    <text evidence="2">The sequence shown here is derived from an EMBL/GenBank/DDBJ whole genome shotgun (WGS) entry which is preliminary data.</text>
</comment>
<feature type="domain" description="Glycosyltransferase 2-like" evidence="1">
    <location>
        <begin position="7"/>
        <end position="119"/>
    </location>
</feature>
<dbReference type="RefSeq" id="WP_106301537.1">
    <property type="nucleotide sequence ID" value="NZ_PVWO01000049.1"/>
</dbReference>
<dbReference type="OrthoDB" id="9771846at2"/>
<keyword evidence="3" id="KW-1185">Reference proteome</keyword>
<dbReference type="GO" id="GO:0016740">
    <property type="term" value="F:transferase activity"/>
    <property type="evidence" value="ECO:0007669"/>
    <property type="project" value="UniProtKB-KW"/>
</dbReference>
<evidence type="ECO:0000259" key="1">
    <source>
        <dbReference type="Pfam" id="PF00535"/>
    </source>
</evidence>